<evidence type="ECO:0000256" key="1">
    <source>
        <dbReference type="SAM" id="Phobius"/>
    </source>
</evidence>
<keyword evidence="1" id="KW-0812">Transmembrane</keyword>
<protein>
    <submittedName>
        <fullName evidence="2">Uncharacterized protein</fullName>
    </submittedName>
</protein>
<reference evidence="2" key="1">
    <citation type="submission" date="2021-01" db="EMBL/GenBank/DDBJ databases">
        <authorList>
            <person name="Corre E."/>
            <person name="Pelletier E."/>
            <person name="Niang G."/>
            <person name="Scheremetjew M."/>
            <person name="Finn R."/>
            <person name="Kale V."/>
            <person name="Holt S."/>
            <person name="Cochrane G."/>
            <person name="Meng A."/>
            <person name="Brown T."/>
            <person name="Cohen L."/>
        </authorList>
    </citation>
    <scope>NUCLEOTIDE SEQUENCE</scope>
    <source>
        <strain evidence="2">CCMP3303</strain>
    </source>
</reference>
<feature type="transmembrane region" description="Helical" evidence="1">
    <location>
        <begin position="133"/>
        <end position="151"/>
    </location>
</feature>
<feature type="transmembrane region" description="Helical" evidence="1">
    <location>
        <begin position="21"/>
        <end position="39"/>
    </location>
</feature>
<name>A0A7S0AU85_9STRA</name>
<feature type="transmembrane region" description="Helical" evidence="1">
    <location>
        <begin position="99"/>
        <end position="121"/>
    </location>
</feature>
<keyword evidence="1" id="KW-1133">Transmembrane helix</keyword>
<proteinExistence type="predicted"/>
<sequence>MGGLAMFRRMYQSLKEQSLQLFAPMITAAFLAADHLTFVDPMAKLVPMCLLSAAYGVINSIGIDMAGTLCFVLTGHLTKITNAIVDRFSTLAGKKPIDAAGMFRSSSVCFGFFFGAFAAWGGVKALPNLKDRGLLSLMGTIYGALFLWQDAKNMGGWWHRKSKNKEQCEIDQYDANCE</sequence>
<feature type="transmembrane region" description="Helical" evidence="1">
    <location>
        <begin position="45"/>
        <end position="78"/>
    </location>
</feature>
<keyword evidence="1" id="KW-0472">Membrane</keyword>
<gene>
    <name evidence="2" type="ORF">MPOL1434_LOCUS7922</name>
</gene>
<dbReference type="EMBL" id="HBEJ01013470">
    <property type="protein sequence ID" value="CAD8374312.1"/>
    <property type="molecule type" value="Transcribed_RNA"/>
</dbReference>
<organism evidence="2">
    <name type="scientific">Minutocellus polymorphus</name>
    <dbReference type="NCBI Taxonomy" id="265543"/>
    <lineage>
        <taxon>Eukaryota</taxon>
        <taxon>Sar</taxon>
        <taxon>Stramenopiles</taxon>
        <taxon>Ochrophyta</taxon>
        <taxon>Bacillariophyta</taxon>
        <taxon>Mediophyceae</taxon>
        <taxon>Cymatosirophycidae</taxon>
        <taxon>Cymatosirales</taxon>
        <taxon>Cymatosiraceae</taxon>
        <taxon>Minutocellus</taxon>
    </lineage>
</organism>
<accession>A0A7S0AU85</accession>
<dbReference type="AlphaFoldDB" id="A0A7S0AU85"/>
<evidence type="ECO:0000313" key="2">
    <source>
        <dbReference type="EMBL" id="CAD8374312.1"/>
    </source>
</evidence>